<dbReference type="Gene3D" id="1.10.287.130">
    <property type="match status" value="1"/>
</dbReference>
<dbReference type="EMBL" id="JBBMEJ010000002">
    <property type="protein sequence ID" value="MEQ2369732.1"/>
    <property type="molecule type" value="Genomic_DNA"/>
</dbReference>
<dbReference type="Proteomes" id="UP001473063">
    <property type="component" value="Unassembled WGS sequence"/>
</dbReference>
<reference evidence="8 9" key="1">
    <citation type="submission" date="2024-03" db="EMBL/GenBank/DDBJ databases">
        <title>Human intestinal bacterial collection.</title>
        <authorList>
            <person name="Pauvert C."/>
            <person name="Hitch T.C.A."/>
            <person name="Clavel T."/>
        </authorList>
    </citation>
    <scope>NUCLEOTIDE SEQUENCE [LARGE SCALE GENOMIC DNA]</scope>
    <source>
        <strain evidence="8 9">CLA-JM-H16</strain>
    </source>
</reference>
<feature type="domain" description="Signal transduction histidine kinase dimerisation/phosphoacceptor" evidence="7">
    <location>
        <begin position="56"/>
        <end position="122"/>
    </location>
</feature>
<name>A0ABV1BCR5_9FIRM</name>
<keyword evidence="3" id="KW-0808">Transferase</keyword>
<gene>
    <name evidence="8" type="ORF">WMO28_02025</name>
</gene>
<dbReference type="CDD" id="cd00082">
    <property type="entry name" value="HisKA"/>
    <property type="match status" value="1"/>
</dbReference>
<accession>A0ABV1BCR5</accession>
<dbReference type="PANTHER" id="PTHR43711:SF26">
    <property type="entry name" value="SENSOR HISTIDINE KINASE RCSC"/>
    <property type="match status" value="1"/>
</dbReference>
<keyword evidence="6" id="KW-0472">Membrane</keyword>
<dbReference type="InterPro" id="IPR036097">
    <property type="entry name" value="HisK_dim/P_sf"/>
</dbReference>
<evidence type="ECO:0000256" key="4">
    <source>
        <dbReference type="ARBA" id="ARBA00022777"/>
    </source>
</evidence>
<evidence type="ECO:0000259" key="7">
    <source>
        <dbReference type="SMART" id="SM00388"/>
    </source>
</evidence>
<evidence type="ECO:0000256" key="1">
    <source>
        <dbReference type="ARBA" id="ARBA00000085"/>
    </source>
</evidence>
<dbReference type="SUPFAM" id="SSF47384">
    <property type="entry name" value="Homodimeric domain of signal transducing histidine kinase"/>
    <property type="match status" value="1"/>
</dbReference>
<comment type="catalytic activity">
    <reaction evidence="1">
        <text>ATP + protein L-histidine = ADP + protein N-phospho-L-histidine.</text>
        <dbReference type="EC" id="2.7.13.3"/>
    </reaction>
</comment>
<sequence length="148" mass="17003">MHEHKTPLRSYMRVHPVEVILVFVMMTAVVAVACSMLFHAKRIHKKNEELREANQIKSEFLTRMSHDIRTPMNGIIGMLNIADRYVDDPEMVKKYHKKIRMASEYLLPLINDILDILEARAGEQAIEMETGLGFPIVKSIIDQMGGEI</sequence>
<organism evidence="8 9">
    <name type="scientific">Blautia aquisgranensis</name>
    <dbReference type="NCBI Taxonomy" id="3133153"/>
    <lineage>
        <taxon>Bacteria</taxon>
        <taxon>Bacillati</taxon>
        <taxon>Bacillota</taxon>
        <taxon>Clostridia</taxon>
        <taxon>Lachnospirales</taxon>
        <taxon>Lachnospiraceae</taxon>
        <taxon>Blautia</taxon>
    </lineage>
</organism>
<keyword evidence="9" id="KW-1185">Reference proteome</keyword>
<proteinExistence type="predicted"/>
<evidence type="ECO:0000313" key="8">
    <source>
        <dbReference type="EMBL" id="MEQ2369732.1"/>
    </source>
</evidence>
<dbReference type="Pfam" id="PF00512">
    <property type="entry name" value="HisKA"/>
    <property type="match status" value="1"/>
</dbReference>
<feature type="transmembrane region" description="Helical" evidence="6">
    <location>
        <begin position="20"/>
        <end position="38"/>
    </location>
</feature>
<evidence type="ECO:0000256" key="3">
    <source>
        <dbReference type="ARBA" id="ARBA00022679"/>
    </source>
</evidence>
<keyword evidence="4 8" id="KW-0418">Kinase</keyword>
<evidence type="ECO:0000256" key="5">
    <source>
        <dbReference type="ARBA" id="ARBA00023012"/>
    </source>
</evidence>
<evidence type="ECO:0000256" key="6">
    <source>
        <dbReference type="SAM" id="Phobius"/>
    </source>
</evidence>
<comment type="caution">
    <text evidence="8">The sequence shown here is derived from an EMBL/GenBank/DDBJ whole genome shotgun (WGS) entry which is preliminary data.</text>
</comment>
<keyword evidence="6" id="KW-1133">Transmembrane helix</keyword>
<dbReference type="RefSeq" id="WP_349055915.1">
    <property type="nucleotide sequence ID" value="NZ_JBBMEJ010000002.1"/>
</dbReference>
<evidence type="ECO:0000313" key="9">
    <source>
        <dbReference type="Proteomes" id="UP001473063"/>
    </source>
</evidence>
<dbReference type="PANTHER" id="PTHR43711">
    <property type="entry name" value="TWO-COMPONENT HISTIDINE KINASE"/>
    <property type="match status" value="1"/>
</dbReference>
<dbReference type="InterPro" id="IPR003661">
    <property type="entry name" value="HisK_dim/P_dom"/>
</dbReference>
<keyword evidence="6" id="KW-0812">Transmembrane</keyword>
<protein>
    <recommendedName>
        <fullName evidence="2">histidine kinase</fullName>
        <ecNumber evidence="2">2.7.13.3</ecNumber>
    </recommendedName>
</protein>
<dbReference type="SMART" id="SM00388">
    <property type="entry name" value="HisKA"/>
    <property type="match status" value="1"/>
</dbReference>
<dbReference type="EC" id="2.7.13.3" evidence="2"/>
<dbReference type="GO" id="GO:0016301">
    <property type="term" value="F:kinase activity"/>
    <property type="evidence" value="ECO:0007669"/>
    <property type="project" value="UniProtKB-KW"/>
</dbReference>
<keyword evidence="5" id="KW-0902">Two-component regulatory system</keyword>
<evidence type="ECO:0000256" key="2">
    <source>
        <dbReference type="ARBA" id="ARBA00012438"/>
    </source>
</evidence>
<dbReference type="PROSITE" id="PS51257">
    <property type="entry name" value="PROKAR_LIPOPROTEIN"/>
    <property type="match status" value="1"/>
</dbReference>
<dbReference type="InterPro" id="IPR050736">
    <property type="entry name" value="Sensor_HK_Regulatory"/>
</dbReference>